<organism evidence="1 2">
    <name type="scientific">Tritrichomonas musculus</name>
    <dbReference type="NCBI Taxonomy" id="1915356"/>
    <lineage>
        <taxon>Eukaryota</taxon>
        <taxon>Metamonada</taxon>
        <taxon>Parabasalia</taxon>
        <taxon>Tritrichomonadida</taxon>
        <taxon>Tritrichomonadidae</taxon>
        <taxon>Tritrichomonas</taxon>
    </lineage>
</organism>
<name>A0ABR2KH31_9EUKA</name>
<keyword evidence="2" id="KW-1185">Reference proteome</keyword>
<reference evidence="1 2" key="1">
    <citation type="submission" date="2024-04" db="EMBL/GenBank/DDBJ databases">
        <title>Tritrichomonas musculus Genome.</title>
        <authorList>
            <person name="Alves-Ferreira E."/>
            <person name="Grigg M."/>
            <person name="Lorenzi H."/>
            <person name="Galac M."/>
        </authorList>
    </citation>
    <scope>NUCLEOTIDE SEQUENCE [LARGE SCALE GENOMIC DNA]</scope>
    <source>
        <strain evidence="1 2">EAF2021</strain>
    </source>
</reference>
<accession>A0ABR2KH31</accession>
<evidence type="ECO:0000313" key="1">
    <source>
        <dbReference type="EMBL" id="KAK8890422.1"/>
    </source>
</evidence>
<comment type="caution">
    <text evidence="1">The sequence shown here is derived from an EMBL/GenBank/DDBJ whole genome shotgun (WGS) entry which is preliminary data.</text>
</comment>
<proteinExistence type="predicted"/>
<sequence length="140" mass="16285">MHTFLMTCQNIQVKLMSNPSLTKLSILHHELYMASELIHSGKIKIELLDFCNMMMADIVDMYHNHFSDILEQKFWNKNKKAEDVIKHFLTKEFERLANLDSYTYKQIVTVAMRKVLDSAQSSEVSKLISWAKSNSINLDG</sequence>
<gene>
    <name evidence="1" type="ORF">M9Y10_035198</name>
</gene>
<evidence type="ECO:0000313" key="2">
    <source>
        <dbReference type="Proteomes" id="UP001470230"/>
    </source>
</evidence>
<dbReference type="Proteomes" id="UP001470230">
    <property type="component" value="Unassembled WGS sequence"/>
</dbReference>
<dbReference type="EMBL" id="JAPFFF010000005">
    <property type="protein sequence ID" value="KAK8890422.1"/>
    <property type="molecule type" value="Genomic_DNA"/>
</dbReference>
<protein>
    <submittedName>
        <fullName evidence="1">Uncharacterized protein</fullName>
    </submittedName>
</protein>